<dbReference type="Gene3D" id="3.10.180.10">
    <property type="entry name" value="2,3-Dihydroxybiphenyl 1,2-Dioxygenase, domain 1"/>
    <property type="match status" value="1"/>
</dbReference>
<dbReference type="EMBL" id="QJRX01000010">
    <property type="protein sequence ID" value="PYC20404.1"/>
    <property type="molecule type" value="Genomic_DNA"/>
</dbReference>
<protein>
    <submittedName>
        <fullName evidence="2">Glyoxalase</fullName>
    </submittedName>
</protein>
<dbReference type="AlphaFoldDB" id="A0A2V4KQY8"/>
<dbReference type="Proteomes" id="UP000248146">
    <property type="component" value="Unassembled WGS sequence"/>
</dbReference>
<dbReference type="InterPro" id="IPR037523">
    <property type="entry name" value="VOC_core"/>
</dbReference>
<comment type="caution">
    <text evidence="2">The sequence shown here is derived from an EMBL/GenBank/DDBJ whole genome shotgun (WGS) entry which is preliminary data.</text>
</comment>
<evidence type="ECO:0000313" key="3">
    <source>
        <dbReference type="Proteomes" id="UP000248146"/>
    </source>
</evidence>
<dbReference type="SUPFAM" id="SSF54593">
    <property type="entry name" value="Glyoxalase/Bleomycin resistance protein/Dihydroxybiphenyl dioxygenase"/>
    <property type="match status" value="1"/>
</dbReference>
<dbReference type="CDD" id="cd07262">
    <property type="entry name" value="VOC_like"/>
    <property type="match status" value="1"/>
</dbReference>
<dbReference type="PANTHER" id="PTHR35006:SF4">
    <property type="entry name" value="BLR7706 PROTEIN"/>
    <property type="match status" value="1"/>
</dbReference>
<proteinExistence type="predicted"/>
<dbReference type="InterPro" id="IPR004360">
    <property type="entry name" value="Glyas_Fos-R_dOase_dom"/>
</dbReference>
<dbReference type="PROSITE" id="PS51819">
    <property type="entry name" value="VOC"/>
    <property type="match status" value="1"/>
</dbReference>
<feature type="domain" description="VOC" evidence="1">
    <location>
        <begin position="8"/>
        <end position="129"/>
    </location>
</feature>
<gene>
    <name evidence="2" type="ORF">DMO17_17580</name>
</gene>
<evidence type="ECO:0000259" key="1">
    <source>
        <dbReference type="PROSITE" id="PS51819"/>
    </source>
</evidence>
<dbReference type="RefSeq" id="WP_110683778.1">
    <property type="nucleotide sequence ID" value="NZ_QJRX01000010.1"/>
</dbReference>
<evidence type="ECO:0000313" key="2">
    <source>
        <dbReference type="EMBL" id="PYC20404.1"/>
    </source>
</evidence>
<dbReference type="Pfam" id="PF00903">
    <property type="entry name" value="Glyoxalase"/>
    <property type="match status" value="1"/>
</dbReference>
<name>A0A2V4KQY8_AQUAC</name>
<accession>A0A2V4KQY8</accession>
<dbReference type="InterPro" id="IPR029068">
    <property type="entry name" value="Glyas_Bleomycin-R_OHBP_Dase"/>
</dbReference>
<reference evidence="2 3" key="1">
    <citation type="submission" date="2018-06" db="EMBL/GenBank/DDBJ databases">
        <title>Pseudomonas diversity within urban Lake Michigan freshwaters.</title>
        <authorList>
            <person name="Batrich M."/>
            <person name="Hatzopoulos T."/>
            <person name="Putonti C."/>
        </authorList>
    </citation>
    <scope>NUCLEOTIDE SEQUENCE [LARGE SCALE GENOMIC DNA]</scope>
    <source>
        <strain evidence="2 3">MB-090714</strain>
    </source>
</reference>
<dbReference type="PANTHER" id="PTHR35006">
    <property type="entry name" value="GLYOXALASE FAMILY PROTEIN (AFU_ORTHOLOGUE AFUA_5G14830)"/>
    <property type="match status" value="1"/>
</dbReference>
<sequence>MSEQNPSILSHVSIGTNQFEQAVAFYDKVLATLGCKRILEHPGAVAWGREYPEFWVQTPIDGQPANVGNGTHFGFVAADKQAVHAFYDAALAAGASPDGPPGPRPHYGEPYYGCFVRDLDGHKIEAAYWDMELVYELYVEPHSH</sequence>
<organism evidence="2 3">
    <name type="scientific">Aquipseudomonas alcaligenes</name>
    <name type="common">Pseudomonas alcaligenes</name>
    <dbReference type="NCBI Taxonomy" id="43263"/>
    <lineage>
        <taxon>Bacteria</taxon>
        <taxon>Pseudomonadati</taxon>
        <taxon>Pseudomonadota</taxon>
        <taxon>Gammaproteobacteria</taxon>
        <taxon>Pseudomonadales</taxon>
        <taxon>Pseudomonadaceae</taxon>
        <taxon>Aquipseudomonas</taxon>
    </lineage>
</organism>
<dbReference type="OrthoDB" id="9800438at2"/>